<evidence type="ECO:0000313" key="2">
    <source>
        <dbReference type="Proteomes" id="UP000287166"/>
    </source>
</evidence>
<name>A0A401GMJ7_9APHY</name>
<dbReference type="Gene3D" id="1.10.472.10">
    <property type="entry name" value="Cyclin-like"/>
    <property type="match status" value="1"/>
</dbReference>
<dbReference type="RefSeq" id="XP_027613887.1">
    <property type="nucleotide sequence ID" value="XM_027758086.1"/>
</dbReference>
<organism evidence="1 2">
    <name type="scientific">Sparassis crispa</name>
    <dbReference type="NCBI Taxonomy" id="139825"/>
    <lineage>
        <taxon>Eukaryota</taxon>
        <taxon>Fungi</taxon>
        <taxon>Dikarya</taxon>
        <taxon>Basidiomycota</taxon>
        <taxon>Agaricomycotina</taxon>
        <taxon>Agaricomycetes</taxon>
        <taxon>Polyporales</taxon>
        <taxon>Sparassidaceae</taxon>
        <taxon>Sparassis</taxon>
    </lineage>
</organism>
<protein>
    <submittedName>
        <fullName evidence="1">Uncharacterized protein</fullName>
    </submittedName>
</protein>
<proteinExistence type="predicted"/>
<gene>
    <name evidence="1" type="ORF">SCP_0500170</name>
</gene>
<dbReference type="Proteomes" id="UP000287166">
    <property type="component" value="Unassembled WGS sequence"/>
</dbReference>
<dbReference type="STRING" id="139825.A0A401GMJ7"/>
<dbReference type="EMBL" id="BFAD01000005">
    <property type="protein sequence ID" value="GBE82974.1"/>
    <property type="molecule type" value="Genomic_DNA"/>
</dbReference>
<dbReference type="AlphaFoldDB" id="A0A401GMJ7"/>
<comment type="caution">
    <text evidence="1">The sequence shown here is derived from an EMBL/GenBank/DDBJ whole genome shotgun (WGS) entry which is preliminary data.</text>
</comment>
<evidence type="ECO:0000313" key="1">
    <source>
        <dbReference type="EMBL" id="GBE82974.1"/>
    </source>
</evidence>
<dbReference type="GeneID" id="38779891"/>
<dbReference type="CDD" id="cd20557">
    <property type="entry name" value="CYCLIN_ScPCL1-like"/>
    <property type="match status" value="1"/>
</dbReference>
<dbReference type="InParanoid" id="A0A401GMJ7"/>
<sequence length="378" mass="41945">MEPYSDQAASRVIEPASQLDPSQHEIELMEMLDLPLTFDLLDYVVDCVVSAFSCTSCFTSAQSRIDTASLLDLVTVLAYHPTLDVDMCVIVVALSYVDKWGREWHDESPGHWSCETVFLIALLLAMKYVKERRQNLNVWASCLDSFEAKDVARTERDFLRVIAYDLRIRDEDLLAHRDAVIQRCASPDMSASSSLSTLPISVVSLPISKSMFALQDLETMSPDWDPLFFARTTPLPDSPSIETPEWAKHVMTVRLCGPSATITDDTCLYNRPFASPNTSLQLAMRAKHTVAGCRSPEYTSLYTQELVSPGSPWLPLRTAGALTSKNDAADLAYPAVTATRIYACNLGSPDSPSQQALNSRNSPSTWDTIPRSLARLHV</sequence>
<reference evidence="1 2" key="1">
    <citation type="journal article" date="2018" name="Sci. Rep.">
        <title>Genome sequence of the cauliflower mushroom Sparassis crispa (Hanabiratake) and its association with beneficial usage.</title>
        <authorList>
            <person name="Kiyama R."/>
            <person name="Furutani Y."/>
            <person name="Kawaguchi K."/>
            <person name="Nakanishi T."/>
        </authorList>
    </citation>
    <scope>NUCLEOTIDE SEQUENCE [LARGE SCALE GENOMIC DNA]</scope>
</reference>
<keyword evidence="2" id="KW-1185">Reference proteome</keyword>
<dbReference type="OrthoDB" id="286814at2759"/>
<accession>A0A401GMJ7</accession>